<name>A0A839IXS9_9GAMM</name>
<reference evidence="2 3" key="1">
    <citation type="submission" date="2020-08" db="EMBL/GenBank/DDBJ databases">
        <title>Oceanospirillum sp. nov. isolated from marine sediment.</title>
        <authorList>
            <person name="Ji X."/>
        </authorList>
    </citation>
    <scope>NUCLEOTIDE SEQUENCE [LARGE SCALE GENOMIC DNA]</scope>
    <source>
        <strain evidence="2 3">D5</strain>
    </source>
</reference>
<evidence type="ECO:0000313" key="2">
    <source>
        <dbReference type="EMBL" id="MBB1489781.1"/>
    </source>
</evidence>
<keyword evidence="2" id="KW-0436">Ligase</keyword>
<dbReference type="InterPro" id="IPR005146">
    <property type="entry name" value="B3/B4_tRNA-bd"/>
</dbReference>
<dbReference type="Gene3D" id="2.40.50.140">
    <property type="entry name" value="Nucleic acid-binding proteins"/>
    <property type="match status" value="1"/>
</dbReference>
<feature type="domain" description="B3/B4 tRNA-binding" evidence="1">
    <location>
        <begin position="87"/>
        <end position="127"/>
    </location>
</feature>
<dbReference type="Proteomes" id="UP000565262">
    <property type="component" value="Unassembled WGS sequence"/>
</dbReference>
<gene>
    <name evidence="2" type="ORF">H4O21_24550</name>
</gene>
<comment type="caution">
    <text evidence="2">The sequence shown here is derived from an EMBL/GenBank/DDBJ whole genome shotgun (WGS) entry which is preliminary data.</text>
</comment>
<dbReference type="GO" id="GO:0003723">
    <property type="term" value="F:RNA binding"/>
    <property type="evidence" value="ECO:0007669"/>
    <property type="project" value="InterPro"/>
</dbReference>
<dbReference type="InterPro" id="IPR012340">
    <property type="entry name" value="NA-bd_OB-fold"/>
</dbReference>
<dbReference type="SUPFAM" id="SSF56037">
    <property type="entry name" value="PheT/TilS domain"/>
    <property type="match status" value="1"/>
</dbReference>
<dbReference type="InterPro" id="IPR020825">
    <property type="entry name" value="Phe-tRNA_synthase-like_B3/B4"/>
</dbReference>
<proteinExistence type="predicted"/>
<organism evidence="2 3">
    <name type="scientific">Oceanospirillum sediminis</name>
    <dbReference type="NCBI Taxonomy" id="2760088"/>
    <lineage>
        <taxon>Bacteria</taxon>
        <taxon>Pseudomonadati</taxon>
        <taxon>Pseudomonadota</taxon>
        <taxon>Gammaproteobacteria</taxon>
        <taxon>Oceanospirillales</taxon>
        <taxon>Oceanospirillaceae</taxon>
        <taxon>Oceanospirillum</taxon>
    </lineage>
</organism>
<dbReference type="Pfam" id="PF03483">
    <property type="entry name" value="B3_4"/>
    <property type="match status" value="1"/>
</dbReference>
<sequence>IMVLDEKLKVGTPAADIFEIENDTVFEIGLTPNRADAMSHYGTARDLKAGLLQKEVKVEVITPSVSAFNVENRTLKIDVDVIDKELAPRYCGVTISGIKVTDSPQWLQHRLKAIGLSPINNVVDATN</sequence>
<dbReference type="SUPFAM" id="SSF50249">
    <property type="entry name" value="Nucleic acid-binding proteins"/>
    <property type="match status" value="1"/>
</dbReference>
<dbReference type="EMBL" id="JACJFM010000198">
    <property type="protein sequence ID" value="MBB1489781.1"/>
    <property type="molecule type" value="Genomic_DNA"/>
</dbReference>
<dbReference type="Gene3D" id="3.30.56.10">
    <property type="match status" value="1"/>
</dbReference>
<accession>A0A839IXS9</accession>
<dbReference type="GO" id="GO:0004826">
    <property type="term" value="F:phenylalanine-tRNA ligase activity"/>
    <property type="evidence" value="ECO:0007669"/>
    <property type="project" value="InterPro"/>
</dbReference>
<keyword evidence="3" id="KW-1185">Reference proteome</keyword>
<dbReference type="AlphaFoldDB" id="A0A839IXS9"/>
<feature type="non-terminal residue" evidence="2">
    <location>
        <position position="1"/>
    </location>
</feature>
<evidence type="ECO:0000259" key="1">
    <source>
        <dbReference type="Pfam" id="PF03483"/>
    </source>
</evidence>
<evidence type="ECO:0000313" key="3">
    <source>
        <dbReference type="Proteomes" id="UP000565262"/>
    </source>
</evidence>
<dbReference type="Gene3D" id="3.50.40.10">
    <property type="entry name" value="Phenylalanyl-trna Synthetase, Chain B, domain 3"/>
    <property type="match status" value="1"/>
</dbReference>
<feature type="non-terminal residue" evidence="2">
    <location>
        <position position="127"/>
    </location>
</feature>
<protein>
    <submittedName>
        <fullName evidence="2">Phenylalanine--tRNA ligase subunit beta</fullName>
    </submittedName>
</protein>